<evidence type="ECO:0000313" key="2">
    <source>
        <dbReference type="EMBL" id="KAK8966229.1"/>
    </source>
</evidence>
<protein>
    <recommendedName>
        <fullName evidence="1">DUF7804 domain-containing protein</fullName>
    </recommendedName>
</protein>
<dbReference type="PANTHER" id="PTHR35127">
    <property type="entry name" value="OS03G0736900 PROTEIN"/>
    <property type="match status" value="1"/>
</dbReference>
<evidence type="ECO:0000259" key="1">
    <source>
        <dbReference type="Pfam" id="PF25089"/>
    </source>
</evidence>
<reference evidence="2 3" key="1">
    <citation type="journal article" date="2022" name="Nat. Plants">
        <title>Genomes of leafy and leafless Platanthera orchids illuminate the evolution of mycoheterotrophy.</title>
        <authorList>
            <person name="Li M.H."/>
            <person name="Liu K.W."/>
            <person name="Li Z."/>
            <person name="Lu H.C."/>
            <person name="Ye Q.L."/>
            <person name="Zhang D."/>
            <person name="Wang J.Y."/>
            <person name="Li Y.F."/>
            <person name="Zhong Z.M."/>
            <person name="Liu X."/>
            <person name="Yu X."/>
            <person name="Liu D.K."/>
            <person name="Tu X.D."/>
            <person name="Liu B."/>
            <person name="Hao Y."/>
            <person name="Liao X.Y."/>
            <person name="Jiang Y.T."/>
            <person name="Sun W.H."/>
            <person name="Chen J."/>
            <person name="Chen Y.Q."/>
            <person name="Ai Y."/>
            <person name="Zhai J.W."/>
            <person name="Wu S.S."/>
            <person name="Zhou Z."/>
            <person name="Hsiao Y.Y."/>
            <person name="Wu W.L."/>
            <person name="Chen Y.Y."/>
            <person name="Lin Y.F."/>
            <person name="Hsu J.L."/>
            <person name="Li C.Y."/>
            <person name="Wang Z.W."/>
            <person name="Zhao X."/>
            <person name="Zhong W.Y."/>
            <person name="Ma X.K."/>
            <person name="Ma L."/>
            <person name="Huang J."/>
            <person name="Chen G.Z."/>
            <person name="Huang M.Z."/>
            <person name="Huang L."/>
            <person name="Peng D.H."/>
            <person name="Luo Y.B."/>
            <person name="Zou S.Q."/>
            <person name="Chen S.P."/>
            <person name="Lan S."/>
            <person name="Tsai W.C."/>
            <person name="Van de Peer Y."/>
            <person name="Liu Z.J."/>
        </authorList>
    </citation>
    <scope>NUCLEOTIDE SEQUENCE [LARGE SCALE GENOMIC DNA]</scope>
    <source>
        <strain evidence="2">Lor288</strain>
    </source>
</reference>
<dbReference type="InterPro" id="IPR056706">
    <property type="entry name" value="DUF7804"/>
</dbReference>
<proteinExistence type="predicted"/>
<gene>
    <name evidence="2" type="ORF">KSP40_PGU016940</name>
</gene>
<dbReference type="Pfam" id="PF25089">
    <property type="entry name" value="DUF7804"/>
    <property type="match status" value="1"/>
</dbReference>
<dbReference type="PANTHER" id="PTHR35127:SF1">
    <property type="entry name" value="GENOME ASSEMBLY, CHROMOSOME: A10"/>
    <property type="match status" value="1"/>
</dbReference>
<name>A0ABR2MRI3_9ASPA</name>
<comment type="caution">
    <text evidence="2">The sequence shown here is derived from an EMBL/GenBank/DDBJ whole genome shotgun (WGS) entry which is preliminary data.</text>
</comment>
<keyword evidence="3" id="KW-1185">Reference proteome</keyword>
<organism evidence="2 3">
    <name type="scientific">Platanthera guangdongensis</name>
    <dbReference type="NCBI Taxonomy" id="2320717"/>
    <lineage>
        <taxon>Eukaryota</taxon>
        <taxon>Viridiplantae</taxon>
        <taxon>Streptophyta</taxon>
        <taxon>Embryophyta</taxon>
        <taxon>Tracheophyta</taxon>
        <taxon>Spermatophyta</taxon>
        <taxon>Magnoliopsida</taxon>
        <taxon>Liliopsida</taxon>
        <taxon>Asparagales</taxon>
        <taxon>Orchidaceae</taxon>
        <taxon>Orchidoideae</taxon>
        <taxon>Orchideae</taxon>
        <taxon>Orchidinae</taxon>
        <taxon>Platanthera</taxon>
    </lineage>
</organism>
<sequence length="249" mass="27714">MASQSSALEIAGGGIRPAIFGHPQFPRNQSLQIKNRTCRSKVSASARLTIHPAPAAMNIAPVQLDLLSSFTGRGTDERERITPEMLEEMIHESVDEIVRNIGRAPFLMLVFLDEGGRGESESESRWRLCSSSSPPLILEREAATAESWQRIKKRWEQDSCVPDGVILVEQLEGENEKEGMVGSGEEGDGRRWGVVIEGRGMDYSACFILKTCRVRSSMGYCTHYSLVRAQCFGDPVGVQLMNAWLQRER</sequence>
<feature type="domain" description="DUF7804" evidence="1">
    <location>
        <begin position="81"/>
        <end position="178"/>
    </location>
</feature>
<dbReference type="Proteomes" id="UP001412067">
    <property type="component" value="Unassembled WGS sequence"/>
</dbReference>
<accession>A0ABR2MRI3</accession>
<evidence type="ECO:0000313" key="3">
    <source>
        <dbReference type="Proteomes" id="UP001412067"/>
    </source>
</evidence>
<dbReference type="EMBL" id="JBBWWR010000005">
    <property type="protein sequence ID" value="KAK8966229.1"/>
    <property type="molecule type" value="Genomic_DNA"/>
</dbReference>